<sequence>MASELRDNPRGYEIGSDFAALANTALRQLIPAAVPPQAVVWYAHHGEFSSYDPAGPETLTKIDLRWDGERYLDPAAAAHHLLSSGQFGEYSALLQLEPVDALLSQWTWDTAPVPGPRPPAR</sequence>
<name>A0A1G8EG85_PSEOR</name>
<protein>
    <submittedName>
        <fullName evidence="1">Uncharacterized protein</fullName>
    </submittedName>
</protein>
<reference evidence="1 2" key="1">
    <citation type="submission" date="2016-10" db="EMBL/GenBank/DDBJ databases">
        <authorList>
            <person name="de Groot N.N."/>
        </authorList>
    </citation>
    <scope>NUCLEOTIDE SEQUENCE [LARGE SCALE GENOMIC DNA]</scope>
    <source>
        <strain evidence="1 2">CGMCC 4.3143</strain>
    </source>
</reference>
<keyword evidence="2" id="KW-1185">Reference proteome</keyword>
<gene>
    <name evidence="1" type="ORF">SAMN05216377_13520</name>
</gene>
<evidence type="ECO:0000313" key="2">
    <source>
        <dbReference type="Proteomes" id="UP000198967"/>
    </source>
</evidence>
<dbReference type="EMBL" id="FNBE01000035">
    <property type="protein sequence ID" value="SDH68904.1"/>
    <property type="molecule type" value="Genomic_DNA"/>
</dbReference>
<evidence type="ECO:0000313" key="1">
    <source>
        <dbReference type="EMBL" id="SDH68904.1"/>
    </source>
</evidence>
<proteinExistence type="predicted"/>
<dbReference type="Proteomes" id="UP000198967">
    <property type="component" value="Unassembled WGS sequence"/>
</dbReference>
<organism evidence="1 2">
    <name type="scientific">Pseudonocardia oroxyli</name>
    <dbReference type="NCBI Taxonomy" id="366584"/>
    <lineage>
        <taxon>Bacteria</taxon>
        <taxon>Bacillati</taxon>
        <taxon>Actinomycetota</taxon>
        <taxon>Actinomycetes</taxon>
        <taxon>Pseudonocardiales</taxon>
        <taxon>Pseudonocardiaceae</taxon>
        <taxon>Pseudonocardia</taxon>
    </lineage>
</organism>
<accession>A0A1G8EG85</accession>
<dbReference type="AlphaFoldDB" id="A0A1G8EG85"/>